<keyword evidence="1" id="KW-1133">Transmembrane helix</keyword>
<reference evidence="3 4" key="1">
    <citation type="journal article" date="2019" name="Int. J. Syst. Evol. Microbiol.">
        <title>The Global Catalogue of Microorganisms (GCM) 10K type strain sequencing project: providing services to taxonomists for standard genome sequencing and annotation.</title>
        <authorList>
            <consortium name="The Broad Institute Genomics Platform"/>
            <consortium name="The Broad Institute Genome Sequencing Center for Infectious Disease"/>
            <person name="Wu L."/>
            <person name="Ma J."/>
        </authorList>
    </citation>
    <scope>NUCLEOTIDE SEQUENCE [LARGE SCALE GENOMIC DNA]</scope>
    <source>
        <strain evidence="3 4">JCM 16022</strain>
    </source>
</reference>
<dbReference type="InterPro" id="IPR009597">
    <property type="entry name" value="DUF1206"/>
</dbReference>
<feature type="transmembrane region" description="Helical" evidence="1">
    <location>
        <begin position="153"/>
        <end position="172"/>
    </location>
</feature>
<keyword evidence="1" id="KW-0812">Transmembrane</keyword>
<dbReference type="Proteomes" id="UP001501771">
    <property type="component" value="Unassembled WGS sequence"/>
</dbReference>
<feature type="transmembrane region" description="Helical" evidence="1">
    <location>
        <begin position="247"/>
        <end position="268"/>
    </location>
</feature>
<dbReference type="EMBL" id="BAAAQR010000004">
    <property type="protein sequence ID" value="GAA2144681.1"/>
    <property type="molecule type" value="Genomic_DNA"/>
</dbReference>
<organism evidence="3 4">
    <name type="scientific">Nocardioides koreensis</name>
    <dbReference type="NCBI Taxonomy" id="433651"/>
    <lineage>
        <taxon>Bacteria</taxon>
        <taxon>Bacillati</taxon>
        <taxon>Actinomycetota</taxon>
        <taxon>Actinomycetes</taxon>
        <taxon>Propionibacteriales</taxon>
        <taxon>Nocardioidaceae</taxon>
        <taxon>Nocardioides</taxon>
    </lineage>
</organism>
<evidence type="ECO:0000256" key="1">
    <source>
        <dbReference type="SAM" id="Phobius"/>
    </source>
</evidence>
<feature type="transmembrane region" description="Helical" evidence="1">
    <location>
        <begin position="68"/>
        <end position="90"/>
    </location>
</feature>
<gene>
    <name evidence="3" type="ORF">GCM10009844_18550</name>
</gene>
<feature type="transmembrane region" description="Helical" evidence="1">
    <location>
        <begin position="111"/>
        <end position="133"/>
    </location>
</feature>
<accession>A0ABN2ZMW0</accession>
<dbReference type="Pfam" id="PF06724">
    <property type="entry name" value="DUF1206"/>
    <property type="match status" value="3"/>
</dbReference>
<keyword evidence="4" id="KW-1185">Reference proteome</keyword>
<name>A0ABN2ZMW0_9ACTN</name>
<feature type="domain" description="DUF1206" evidence="2">
    <location>
        <begin position="27"/>
        <end position="94"/>
    </location>
</feature>
<feature type="domain" description="DUF1206" evidence="2">
    <location>
        <begin position="112"/>
        <end position="178"/>
    </location>
</feature>
<evidence type="ECO:0000259" key="2">
    <source>
        <dbReference type="Pfam" id="PF06724"/>
    </source>
</evidence>
<evidence type="ECO:0000313" key="4">
    <source>
        <dbReference type="Proteomes" id="UP001501771"/>
    </source>
</evidence>
<evidence type="ECO:0000313" key="3">
    <source>
        <dbReference type="EMBL" id="GAA2144681.1"/>
    </source>
</evidence>
<comment type="caution">
    <text evidence="3">The sequence shown here is derived from an EMBL/GenBank/DDBJ whole genome shotgun (WGS) entry which is preliminary data.</text>
</comment>
<sequence length="275" mass="29374">MVDMKQSATALGRRADTDPWVDRGVRFGMVVYGVVHLVVAWLALQLAFGEKSGSASSTGALHQLAQSSFGAVLIWLVAIGMFLLVLWRLLEAAVGHRDEEGTKKVRKQLTSLGKAIIYGSVALTALKIAMGSGSSSKKSGTDDTTATVMSWPAGQWIVGLIGLAIIAYGLNLGRRAWTEKFREHLTAEGKSGDTGRAYIWFGKVGYMAKGIAFAIVGGLFVYAAVTHDAKKSGGLDVALHKVLQQPFGPYLLGLIAVGIGCYGLFCFARARHLSR</sequence>
<protein>
    <submittedName>
        <fullName evidence="3">DUF1206 domain-containing protein</fullName>
    </submittedName>
</protein>
<feature type="transmembrane region" description="Helical" evidence="1">
    <location>
        <begin position="206"/>
        <end position="227"/>
    </location>
</feature>
<feature type="transmembrane region" description="Helical" evidence="1">
    <location>
        <begin position="29"/>
        <end position="48"/>
    </location>
</feature>
<keyword evidence="1" id="KW-0472">Membrane</keyword>
<feature type="domain" description="DUF1206" evidence="2">
    <location>
        <begin position="204"/>
        <end position="271"/>
    </location>
</feature>
<proteinExistence type="predicted"/>